<dbReference type="InterPro" id="IPR029063">
    <property type="entry name" value="SAM-dependent_MTases_sf"/>
</dbReference>
<reference evidence="5 6" key="1">
    <citation type="submission" date="2024-01" db="EMBL/GenBank/DDBJ databases">
        <title>Genome assemblies of Stephania.</title>
        <authorList>
            <person name="Yang L."/>
        </authorList>
    </citation>
    <scope>NUCLEOTIDE SEQUENCE [LARGE SCALE GENOMIC DNA]</scope>
    <source>
        <strain evidence="5">YNDBR</strain>
        <tissue evidence="5">Leaf</tissue>
    </source>
</reference>
<proteinExistence type="inferred from homology"/>
<dbReference type="Proteomes" id="UP001420932">
    <property type="component" value="Unassembled WGS sequence"/>
</dbReference>
<dbReference type="Gene3D" id="3.40.50.150">
    <property type="entry name" value="Vaccinia Virus protein VP39"/>
    <property type="match status" value="1"/>
</dbReference>
<organism evidence="5 6">
    <name type="scientific">Stephania yunnanensis</name>
    <dbReference type="NCBI Taxonomy" id="152371"/>
    <lineage>
        <taxon>Eukaryota</taxon>
        <taxon>Viridiplantae</taxon>
        <taxon>Streptophyta</taxon>
        <taxon>Embryophyta</taxon>
        <taxon>Tracheophyta</taxon>
        <taxon>Spermatophyta</taxon>
        <taxon>Magnoliopsida</taxon>
        <taxon>Ranunculales</taxon>
        <taxon>Menispermaceae</taxon>
        <taxon>Menispermoideae</taxon>
        <taxon>Cissampelideae</taxon>
        <taxon>Stephania</taxon>
    </lineage>
</organism>
<keyword evidence="3" id="KW-0808">Transferase</keyword>
<keyword evidence="2" id="KW-0489">Methyltransferase</keyword>
<dbReference type="GO" id="GO:0032259">
    <property type="term" value="P:methylation"/>
    <property type="evidence" value="ECO:0007669"/>
    <property type="project" value="UniProtKB-KW"/>
</dbReference>
<dbReference type="PANTHER" id="PTHR43832:SF1">
    <property type="entry name" value="S-ADENOSYL-L-METHIONINE-DEPENDENT METHYLTRANSFERASES SUPERFAMILY PROTEIN"/>
    <property type="match status" value="1"/>
</dbReference>
<dbReference type="SUPFAM" id="SSF53335">
    <property type="entry name" value="S-adenosyl-L-methionine-dependent methyltransferases"/>
    <property type="match status" value="1"/>
</dbReference>
<accession>A0AAP0HLY1</accession>
<protein>
    <submittedName>
        <fullName evidence="5">Uncharacterized protein</fullName>
    </submittedName>
</protein>
<evidence type="ECO:0000256" key="2">
    <source>
        <dbReference type="ARBA" id="ARBA00022603"/>
    </source>
</evidence>
<gene>
    <name evidence="5" type="ORF">Syun_028464</name>
</gene>
<evidence type="ECO:0000313" key="6">
    <source>
        <dbReference type="Proteomes" id="UP001420932"/>
    </source>
</evidence>
<evidence type="ECO:0000256" key="4">
    <source>
        <dbReference type="ARBA" id="ARBA00022691"/>
    </source>
</evidence>
<dbReference type="GO" id="GO:0008168">
    <property type="term" value="F:methyltransferase activity"/>
    <property type="evidence" value="ECO:0007669"/>
    <property type="project" value="UniProtKB-KW"/>
</dbReference>
<evidence type="ECO:0000256" key="1">
    <source>
        <dbReference type="ARBA" id="ARBA00010815"/>
    </source>
</evidence>
<dbReference type="AlphaFoldDB" id="A0AAP0HLY1"/>
<keyword evidence="4" id="KW-0949">S-adenosyl-L-methionine</keyword>
<name>A0AAP0HLY1_9MAGN</name>
<comment type="caution">
    <text evidence="5">The sequence shown here is derived from an EMBL/GenBank/DDBJ whole genome shotgun (WGS) entry which is preliminary data.</text>
</comment>
<evidence type="ECO:0000256" key="3">
    <source>
        <dbReference type="ARBA" id="ARBA00022679"/>
    </source>
</evidence>
<comment type="similarity">
    <text evidence="1">Belongs to the CFA/CMAS family.</text>
</comment>
<dbReference type="PANTHER" id="PTHR43832">
    <property type="match status" value="1"/>
</dbReference>
<dbReference type="EMBL" id="JBBNAF010000012">
    <property type="protein sequence ID" value="KAK9093553.1"/>
    <property type="molecule type" value="Genomic_DNA"/>
</dbReference>
<evidence type="ECO:0000313" key="5">
    <source>
        <dbReference type="EMBL" id="KAK9093553.1"/>
    </source>
</evidence>
<dbReference type="Pfam" id="PF02353">
    <property type="entry name" value="CMAS"/>
    <property type="match status" value="1"/>
</dbReference>
<sequence length="100" mass="11794">MLIKDQLQRRTDWIYSHNFEQRFALLHNFVESLKEKSVVTETKDFNGDAYDLPISFVKLILGRALKFSWSYFEDKSATLDDAEKAMLDLYCERAQIKDGH</sequence>
<keyword evidence="6" id="KW-1185">Reference proteome</keyword>